<accession>A0A2N5A747</accession>
<keyword evidence="1" id="KW-0223">Dioxygenase</keyword>
<protein>
    <submittedName>
        <fullName evidence="1">Acireductone dioxygenase</fullName>
    </submittedName>
</protein>
<reference evidence="1 2" key="1">
    <citation type="submission" date="2017-11" db="EMBL/GenBank/DDBJ databases">
        <authorList>
            <person name="Han C.G."/>
        </authorList>
    </citation>
    <scope>NUCLEOTIDE SEQUENCE [LARGE SCALE GENOMIC DNA]</scope>
    <source>
        <strain evidence="1 2">A5</strain>
    </source>
</reference>
<dbReference type="EMBL" id="PICB01002186">
    <property type="protein sequence ID" value="PLP39467.1"/>
    <property type="molecule type" value="Genomic_DNA"/>
</dbReference>
<organism evidence="1 2">
    <name type="scientific">Klebsiella variicola</name>
    <dbReference type="NCBI Taxonomy" id="244366"/>
    <lineage>
        <taxon>Bacteria</taxon>
        <taxon>Pseudomonadati</taxon>
        <taxon>Pseudomonadota</taxon>
        <taxon>Gammaproteobacteria</taxon>
        <taxon>Enterobacterales</taxon>
        <taxon>Enterobacteriaceae</taxon>
        <taxon>Klebsiella/Raoultella group</taxon>
        <taxon>Klebsiella</taxon>
        <taxon>Klebsiella pneumoniae complex</taxon>
    </lineage>
</organism>
<name>A0A2N5A747_KLEVA</name>
<comment type="caution">
    <text evidence="1">The sequence shown here is derived from an EMBL/GenBank/DDBJ whole genome shotgun (WGS) entry which is preliminary data.</text>
</comment>
<feature type="non-terminal residue" evidence="1">
    <location>
        <position position="27"/>
    </location>
</feature>
<keyword evidence="1" id="KW-0560">Oxidoreductase</keyword>
<dbReference type="Proteomes" id="UP000234473">
    <property type="component" value="Unassembled WGS sequence"/>
</dbReference>
<proteinExistence type="predicted"/>
<reference evidence="1 2" key="2">
    <citation type="submission" date="2018-01" db="EMBL/GenBank/DDBJ databases">
        <title>Genomic study of Klebsiella pneumoniae.</title>
        <authorList>
            <person name="Yang Y."/>
            <person name="Bicalho R."/>
        </authorList>
    </citation>
    <scope>NUCLEOTIDE SEQUENCE [LARGE SCALE GENOMIC DNA]</scope>
    <source>
        <strain evidence="1 2">A5</strain>
    </source>
</reference>
<dbReference type="GO" id="GO:0051213">
    <property type="term" value="F:dioxygenase activity"/>
    <property type="evidence" value="ECO:0007669"/>
    <property type="project" value="UniProtKB-KW"/>
</dbReference>
<evidence type="ECO:0000313" key="2">
    <source>
        <dbReference type="Proteomes" id="UP000234473"/>
    </source>
</evidence>
<dbReference type="AlphaFoldDB" id="A0A2N5A747"/>
<sequence>MSALTLFSVTDPQTPLWHSTDAKAIQD</sequence>
<gene>
    <name evidence="1" type="ORF">CWM98_29885</name>
</gene>
<evidence type="ECO:0000313" key="1">
    <source>
        <dbReference type="EMBL" id="PLP39467.1"/>
    </source>
</evidence>